<dbReference type="PROSITE" id="PS00463">
    <property type="entry name" value="ZN2_CY6_FUNGAL_1"/>
    <property type="match status" value="1"/>
</dbReference>
<sequence length="919" mass="105593">MSFEQKNKRSRPILVCNNCHKKKKKCDRNLPCANCIKLNIDSTCAYSNNNDISRTRKEKNLTKSKSSIENEDILTFNPSVSQKIEKLNNKIKDLEASIAIATLRNNNTSNTSTDGEIKNLNGSSVLGLLAVEPTDGFENSLLCIGKNPVDSEDQTINFLATFHGTSDGRVRAQTSPLGPLRFLVLLREDPCGIMTWKFLVAHALKKLSLEESKGEASSLPNQTLENKSRNFYGRSYIKKIEKGNSISDIIEMKSAISNFGLNLGISLYPGSELWNDTCLADQIKHILPSRKIIWLLVNRFFDCLYPFFPILDENTFRSCITRIIGEDVERHEEKGVETVKLGNMKDIFLSAILLIVLRLSYLSLLGNNAKKNEFRLNSEEMKLDSESQILLNNPIPLETLSIVELCINEFGCIKEPTLELFQALAIIQIYRTYAPEEDTFGRFESAISIGNLYQMANSLFLNRDPDCLLYLYESNVNEETKMLRRRLWYYLINADIEDSIVYGTPIHTSESDFDTKTPYIPEGAQNTFDLDKERLFILNVNELNPIITAVHKILQKIYKVKSDMKIFSLAECLSDFELLVQNSLGHLNEYLVAETEFDYNKTLKIQKFRLYIYCKIMLLYIYYGFYLYYEKRKMFKFSLFYLKKLIAIIFYEMAGISKEFLYSADEYFGRAFALTATPILQVFNRMEAVLIQFQIRINCTLRMIKNKLLANKIISSVHKDLYLQRLNNICDLLKTFEAKNGQFISSLSSRYYYSWKVKSLFNGSNILFGGIISLLDESITNEAALNFSLNELGDLESLLSICLDLKAQANNKHSKNMSSHKNFNEYKELSDPEKKLMNDAQIDRLWKYIEIYRQELNSSFKKNVFARIGGKVSSVNQMSLADDSGLIGNIHTDVLHEDFIYRNLLSDDFFFDNNFNAIS</sequence>
<dbReference type="PANTHER" id="PTHR31069:SF12">
    <property type="entry name" value="TRANSCRIPTION FACTOR DOMAIN-CONTAINING PROTEIN"/>
    <property type="match status" value="1"/>
</dbReference>
<dbReference type="OrthoDB" id="4026483at2759"/>
<dbReference type="RefSeq" id="XP_015465532.1">
    <property type="nucleotide sequence ID" value="XM_015613647.1"/>
</dbReference>
<dbReference type="Gene3D" id="4.10.240.10">
    <property type="entry name" value="Zn(2)-C6 fungal-type DNA-binding domain"/>
    <property type="match status" value="1"/>
</dbReference>
<dbReference type="EMBL" id="LMYN01000144">
    <property type="protein sequence ID" value="KRZ99429.1"/>
    <property type="molecule type" value="Genomic_DNA"/>
</dbReference>
<evidence type="ECO:0000256" key="6">
    <source>
        <dbReference type="SAM" id="Coils"/>
    </source>
</evidence>
<evidence type="ECO:0000313" key="9">
    <source>
        <dbReference type="EMBL" id="KRZ99429.1"/>
    </source>
</evidence>
<keyword evidence="7" id="KW-0472">Membrane</keyword>
<dbReference type="GO" id="GO:0006351">
    <property type="term" value="P:DNA-templated transcription"/>
    <property type="evidence" value="ECO:0007669"/>
    <property type="project" value="InterPro"/>
</dbReference>
<keyword evidence="4" id="KW-0804">Transcription</keyword>
<accession>A0A0V1PT73</accession>
<dbReference type="PROSITE" id="PS50048">
    <property type="entry name" value="ZN2_CY6_FUNGAL_2"/>
    <property type="match status" value="1"/>
</dbReference>
<dbReference type="GeneID" id="26841827"/>
<dbReference type="CDD" id="cd12148">
    <property type="entry name" value="fungal_TF_MHR"/>
    <property type="match status" value="1"/>
</dbReference>
<keyword evidence="5" id="KW-0539">Nucleus</keyword>
<dbReference type="AlphaFoldDB" id="A0A0V1PT73"/>
<dbReference type="GO" id="GO:0000981">
    <property type="term" value="F:DNA-binding transcription factor activity, RNA polymerase II-specific"/>
    <property type="evidence" value="ECO:0007669"/>
    <property type="project" value="InterPro"/>
</dbReference>
<evidence type="ECO:0000256" key="3">
    <source>
        <dbReference type="ARBA" id="ARBA00023125"/>
    </source>
</evidence>
<evidence type="ECO:0000256" key="4">
    <source>
        <dbReference type="ARBA" id="ARBA00023163"/>
    </source>
</evidence>
<evidence type="ECO:0000256" key="5">
    <source>
        <dbReference type="ARBA" id="ARBA00023242"/>
    </source>
</evidence>
<keyword evidence="2" id="KW-0805">Transcription regulation</keyword>
<evidence type="ECO:0000256" key="7">
    <source>
        <dbReference type="SAM" id="Phobius"/>
    </source>
</evidence>
<feature type="transmembrane region" description="Helical" evidence="7">
    <location>
        <begin position="610"/>
        <end position="629"/>
    </location>
</feature>
<dbReference type="PANTHER" id="PTHR31069">
    <property type="entry name" value="OLEATE-ACTIVATED TRANSCRIPTION FACTOR 1-RELATED"/>
    <property type="match status" value="1"/>
</dbReference>
<organism evidence="9 10">
    <name type="scientific">Debaryomyces fabryi</name>
    <dbReference type="NCBI Taxonomy" id="58627"/>
    <lineage>
        <taxon>Eukaryota</taxon>
        <taxon>Fungi</taxon>
        <taxon>Dikarya</taxon>
        <taxon>Ascomycota</taxon>
        <taxon>Saccharomycotina</taxon>
        <taxon>Pichiomycetes</taxon>
        <taxon>Debaryomycetaceae</taxon>
        <taxon>Debaryomyces</taxon>
    </lineage>
</organism>
<dbReference type="Proteomes" id="UP000054251">
    <property type="component" value="Unassembled WGS sequence"/>
</dbReference>
<dbReference type="Pfam" id="PF00172">
    <property type="entry name" value="Zn_clus"/>
    <property type="match status" value="1"/>
</dbReference>
<keyword evidence="3" id="KW-0238">DNA-binding</keyword>
<dbReference type="InterPro" id="IPR007219">
    <property type="entry name" value="XnlR_reg_dom"/>
</dbReference>
<gene>
    <name evidence="9" type="ORF">AC631_04818</name>
</gene>
<keyword evidence="6" id="KW-0175">Coiled coil</keyword>
<dbReference type="CDD" id="cd00067">
    <property type="entry name" value="GAL4"/>
    <property type="match status" value="1"/>
</dbReference>
<reference evidence="9 10" key="1">
    <citation type="submission" date="2015-11" db="EMBL/GenBank/DDBJ databases">
        <title>The genome of Debaryomyces fabryi.</title>
        <authorList>
            <person name="Tafer H."/>
            <person name="Lopandic K."/>
        </authorList>
    </citation>
    <scope>NUCLEOTIDE SEQUENCE [LARGE SCALE GENOMIC DNA]</scope>
    <source>
        <strain evidence="9 10">CBS 789</strain>
    </source>
</reference>
<comment type="caution">
    <text evidence="9">The sequence shown here is derived from an EMBL/GenBank/DDBJ whole genome shotgun (WGS) entry which is preliminary data.</text>
</comment>
<proteinExistence type="predicted"/>
<protein>
    <recommendedName>
        <fullName evidence="8">Zn(2)-C6 fungal-type domain-containing protein</fullName>
    </recommendedName>
</protein>
<evidence type="ECO:0000256" key="1">
    <source>
        <dbReference type="ARBA" id="ARBA00022723"/>
    </source>
</evidence>
<dbReference type="GO" id="GO:0045944">
    <property type="term" value="P:positive regulation of transcription by RNA polymerase II"/>
    <property type="evidence" value="ECO:0007669"/>
    <property type="project" value="TreeGrafter"/>
</dbReference>
<evidence type="ECO:0000256" key="2">
    <source>
        <dbReference type="ARBA" id="ARBA00023015"/>
    </source>
</evidence>
<feature type="domain" description="Zn(2)-C6 fungal-type" evidence="8">
    <location>
        <begin position="15"/>
        <end position="46"/>
    </location>
</feature>
<dbReference type="InterPro" id="IPR036864">
    <property type="entry name" value="Zn2-C6_fun-type_DNA-bd_sf"/>
</dbReference>
<dbReference type="Pfam" id="PF04082">
    <property type="entry name" value="Fungal_trans"/>
    <property type="match status" value="1"/>
</dbReference>
<name>A0A0V1PT73_9ASCO</name>
<keyword evidence="7" id="KW-1133">Transmembrane helix</keyword>
<dbReference type="InterPro" id="IPR050675">
    <property type="entry name" value="OAF3"/>
</dbReference>
<keyword evidence="1" id="KW-0479">Metal-binding</keyword>
<dbReference type="GO" id="GO:0008270">
    <property type="term" value="F:zinc ion binding"/>
    <property type="evidence" value="ECO:0007669"/>
    <property type="project" value="InterPro"/>
</dbReference>
<dbReference type="GO" id="GO:0000978">
    <property type="term" value="F:RNA polymerase II cis-regulatory region sequence-specific DNA binding"/>
    <property type="evidence" value="ECO:0007669"/>
    <property type="project" value="TreeGrafter"/>
</dbReference>
<evidence type="ECO:0000259" key="8">
    <source>
        <dbReference type="PROSITE" id="PS50048"/>
    </source>
</evidence>
<keyword evidence="7" id="KW-0812">Transmembrane</keyword>
<feature type="transmembrane region" description="Helical" evidence="7">
    <location>
        <begin position="347"/>
        <end position="365"/>
    </location>
</feature>
<dbReference type="GO" id="GO:0005634">
    <property type="term" value="C:nucleus"/>
    <property type="evidence" value="ECO:0007669"/>
    <property type="project" value="TreeGrafter"/>
</dbReference>
<keyword evidence="10" id="KW-1185">Reference proteome</keyword>
<dbReference type="InterPro" id="IPR001138">
    <property type="entry name" value="Zn2Cys6_DnaBD"/>
</dbReference>
<dbReference type="SUPFAM" id="SSF57701">
    <property type="entry name" value="Zn2/Cys6 DNA-binding domain"/>
    <property type="match status" value="1"/>
</dbReference>
<feature type="coiled-coil region" evidence="6">
    <location>
        <begin position="77"/>
        <end position="104"/>
    </location>
</feature>
<dbReference type="SMART" id="SM00066">
    <property type="entry name" value="GAL4"/>
    <property type="match status" value="1"/>
</dbReference>
<evidence type="ECO:0000313" key="10">
    <source>
        <dbReference type="Proteomes" id="UP000054251"/>
    </source>
</evidence>